<proteinExistence type="predicted"/>
<accession>A0ABD1C8W7</accession>
<feature type="domain" description="Zinc knuckle CX2CX4HX4C" evidence="2">
    <location>
        <begin position="32"/>
        <end position="75"/>
    </location>
</feature>
<sequence length="295" mass="34426">MLRSIAKKTSEYEYSDLSKTEAKIRVTINALQPLCKETITEFATGEDILVSLDYKKLEKHCSICRRLSHEAKVCPQKLQAQGRNLHLEAEREDHDKARDSVSNPRALTHQRSHPDYSAVEAQSQRSSYQTRVDRHRRSFGVRVSTKKKHQPGINNQHNYGPREQEVRGPNRTYLPHRHASGSFSNRSVERSPYGRETRVHHYDTHSYQRQRQNRRENSQSQDLREHLNCKSQNSRSHHTPNLQWMECRNNDNNIVREEASGSSISKRTNLERDDFSAANHIPTTEEVMGILEHYH</sequence>
<feature type="region of interest" description="Disordered" evidence="1">
    <location>
        <begin position="89"/>
        <end position="241"/>
    </location>
</feature>
<protein>
    <recommendedName>
        <fullName evidence="2">Zinc knuckle CX2CX4HX4C domain-containing protein</fullName>
    </recommendedName>
</protein>
<evidence type="ECO:0000259" key="2">
    <source>
        <dbReference type="Pfam" id="PF14392"/>
    </source>
</evidence>
<keyword evidence="4" id="KW-1185">Reference proteome</keyword>
<evidence type="ECO:0000256" key="1">
    <source>
        <dbReference type="SAM" id="MobiDB-lite"/>
    </source>
</evidence>
<evidence type="ECO:0000313" key="4">
    <source>
        <dbReference type="Proteomes" id="UP001558713"/>
    </source>
</evidence>
<reference evidence="3 4" key="1">
    <citation type="submission" date="2024-04" db="EMBL/GenBank/DDBJ databases">
        <title>Genome assembly C_amara_ONT_v2.</title>
        <authorList>
            <person name="Yant L."/>
            <person name="Moore C."/>
            <person name="Slenker M."/>
        </authorList>
    </citation>
    <scope>NUCLEOTIDE SEQUENCE [LARGE SCALE GENOMIC DNA]</scope>
    <source>
        <tissue evidence="3">Leaf</tissue>
    </source>
</reference>
<feature type="compositionally biased region" description="Basic residues" evidence="1">
    <location>
        <begin position="133"/>
        <end position="150"/>
    </location>
</feature>
<feature type="compositionally biased region" description="Basic and acidic residues" evidence="1">
    <location>
        <begin position="187"/>
        <end position="206"/>
    </location>
</feature>
<dbReference type="Pfam" id="PF14392">
    <property type="entry name" value="zf-CCHC_4"/>
    <property type="match status" value="1"/>
</dbReference>
<gene>
    <name evidence="3" type="ORF">V5N11_019576</name>
</gene>
<feature type="compositionally biased region" description="Basic and acidic residues" evidence="1">
    <location>
        <begin position="213"/>
        <end position="228"/>
    </location>
</feature>
<feature type="compositionally biased region" description="Polar residues" evidence="1">
    <location>
        <begin position="120"/>
        <end position="130"/>
    </location>
</feature>
<organism evidence="3 4">
    <name type="scientific">Cardamine amara subsp. amara</name>
    <dbReference type="NCBI Taxonomy" id="228776"/>
    <lineage>
        <taxon>Eukaryota</taxon>
        <taxon>Viridiplantae</taxon>
        <taxon>Streptophyta</taxon>
        <taxon>Embryophyta</taxon>
        <taxon>Tracheophyta</taxon>
        <taxon>Spermatophyta</taxon>
        <taxon>Magnoliopsida</taxon>
        <taxon>eudicotyledons</taxon>
        <taxon>Gunneridae</taxon>
        <taxon>Pentapetalae</taxon>
        <taxon>rosids</taxon>
        <taxon>malvids</taxon>
        <taxon>Brassicales</taxon>
        <taxon>Brassicaceae</taxon>
        <taxon>Cardamineae</taxon>
        <taxon>Cardamine</taxon>
    </lineage>
</organism>
<dbReference type="InterPro" id="IPR025836">
    <property type="entry name" value="Zn_knuckle_CX2CX4HX4C"/>
</dbReference>
<comment type="caution">
    <text evidence="3">The sequence shown here is derived from an EMBL/GenBank/DDBJ whole genome shotgun (WGS) entry which is preliminary data.</text>
</comment>
<feature type="compositionally biased region" description="Basic and acidic residues" evidence="1">
    <location>
        <begin position="89"/>
        <end position="99"/>
    </location>
</feature>
<name>A0ABD1C8W7_CARAN</name>
<dbReference type="AlphaFoldDB" id="A0ABD1C8W7"/>
<evidence type="ECO:0000313" key="3">
    <source>
        <dbReference type="EMBL" id="KAL1225892.1"/>
    </source>
</evidence>
<dbReference type="EMBL" id="JBANAX010000016">
    <property type="protein sequence ID" value="KAL1225892.1"/>
    <property type="molecule type" value="Genomic_DNA"/>
</dbReference>
<dbReference type="Proteomes" id="UP001558713">
    <property type="component" value="Unassembled WGS sequence"/>
</dbReference>
<feature type="compositionally biased region" description="Polar residues" evidence="1">
    <location>
        <begin position="229"/>
        <end position="241"/>
    </location>
</feature>